<dbReference type="KEGG" id="pfm:Pyrfu_1729"/>
<dbReference type="HOGENOM" id="CLU_854237_0_0_2"/>
<dbReference type="STRING" id="694429.Pyrfu_1729"/>
<keyword evidence="2" id="KW-1185">Reference proteome</keyword>
<sequence length="341" mass="37811">MVAGDMKIYALENVQGDIVYTTTVAPLRLGGLSNPNIGSLSLSLPTPTNIQVKRVLLEIGMVTREYPERMRWRLWFDGIAVSREYRPKSIAQLGDDEGYYSKTVFDVTPIYKGDSDVHKVTIAYEGSNPITVEHVGLFAVYDVPDSVVSFAFLSGALALNPGESYTLSINMRDIPEDATHASVRAVLALTQRDSMVRISVNGSKDRSITGFVGVEEVNLDTIPVTGAYRISFEHVKGSRPVRISTLIVSVARRTLPDIHIESVERTGEELTVRLVNRGATKPERVMLLAIVPGEHIERLEVEPLDSGESTEVKVKAPSDKRVTLRVVWVKHGKPYQREIRV</sequence>
<dbReference type="AlphaFoldDB" id="G0ECL4"/>
<reference evidence="1 2" key="1">
    <citation type="journal article" date="2011" name="Stand. Genomic Sci.">
        <title>Complete genome sequence of the hyperthermophilic chemolithoautotroph Pyrolobus fumarii type strain (1A).</title>
        <authorList>
            <person name="Anderson I."/>
            <person name="Goker M."/>
            <person name="Nolan M."/>
            <person name="Lucas S."/>
            <person name="Hammon N."/>
            <person name="Deshpande S."/>
            <person name="Cheng J.F."/>
            <person name="Tapia R."/>
            <person name="Han C."/>
            <person name="Goodwin L."/>
            <person name="Pitluck S."/>
            <person name="Huntemann M."/>
            <person name="Liolios K."/>
            <person name="Ivanova N."/>
            <person name="Pagani I."/>
            <person name="Mavromatis K."/>
            <person name="Ovchinikova G."/>
            <person name="Pati A."/>
            <person name="Chen A."/>
            <person name="Palaniappan K."/>
            <person name="Land M."/>
            <person name="Hauser L."/>
            <person name="Brambilla E.M."/>
            <person name="Huber H."/>
            <person name="Yasawong M."/>
            <person name="Rohde M."/>
            <person name="Spring S."/>
            <person name="Abt B."/>
            <person name="Sikorski J."/>
            <person name="Wirth R."/>
            <person name="Detter J.C."/>
            <person name="Woyke T."/>
            <person name="Bristow J."/>
            <person name="Eisen J.A."/>
            <person name="Markowitz V."/>
            <person name="Hugenholtz P."/>
            <person name="Kyrpides N.C."/>
            <person name="Klenk H.P."/>
            <person name="Lapidus A."/>
        </authorList>
    </citation>
    <scope>NUCLEOTIDE SEQUENCE [LARGE SCALE GENOMIC DNA]</scope>
    <source>
        <strain evidence="2">DSM 11204 / 1A</strain>
    </source>
</reference>
<accession>G0ECL4</accession>
<evidence type="ECO:0000313" key="2">
    <source>
        <dbReference type="Proteomes" id="UP000001037"/>
    </source>
</evidence>
<dbReference type="RefSeq" id="WP_014027261.1">
    <property type="nucleotide sequence ID" value="NC_015931.1"/>
</dbReference>
<dbReference type="GeneID" id="11138918"/>
<proteinExistence type="predicted"/>
<protein>
    <submittedName>
        <fullName evidence="1">Uncharacterized protein</fullName>
    </submittedName>
</protein>
<organism evidence="1 2">
    <name type="scientific">Pyrolobus fumarii (strain DSM 11204 / 1A)</name>
    <dbReference type="NCBI Taxonomy" id="694429"/>
    <lineage>
        <taxon>Archaea</taxon>
        <taxon>Thermoproteota</taxon>
        <taxon>Thermoprotei</taxon>
        <taxon>Desulfurococcales</taxon>
        <taxon>Pyrodictiaceae</taxon>
        <taxon>Pyrolobus</taxon>
    </lineage>
</organism>
<dbReference type="eggNOG" id="arCOG05992">
    <property type="taxonomic scope" value="Archaea"/>
</dbReference>
<gene>
    <name evidence="1" type="ordered locus">Pyrfu_1729</name>
</gene>
<dbReference type="InParanoid" id="G0ECL4"/>
<evidence type="ECO:0000313" key="1">
    <source>
        <dbReference type="EMBL" id="AEM39584.1"/>
    </source>
</evidence>
<dbReference type="Proteomes" id="UP000001037">
    <property type="component" value="Chromosome"/>
</dbReference>
<dbReference type="OrthoDB" id="387389at2157"/>
<name>G0ECL4_PYRF1</name>
<dbReference type="EMBL" id="CP002838">
    <property type="protein sequence ID" value="AEM39584.1"/>
    <property type="molecule type" value="Genomic_DNA"/>
</dbReference>